<dbReference type="SUPFAM" id="SSF89796">
    <property type="entry name" value="CoA-transferase family III (CaiB/BaiF)"/>
    <property type="match status" value="1"/>
</dbReference>
<gene>
    <name evidence="2" type="ORF">BXT84_11085</name>
</gene>
<dbReference type="Pfam" id="PF02515">
    <property type="entry name" value="CoA_transf_3"/>
    <property type="match status" value="1"/>
</dbReference>
<sequence length="400" mass="43030">MTEQKTALQGLRVLEIGSLVAASSATRIMGDFGAEVIKIEPPSGDNLRAWGAVSPTGSSWWWQMQSRNKQLVSVDLKKPEGQAIVRDLARWADVVVANLRPATLRNWGLDYSRLKENHPSLVYVQITGHGLTGPYQDRPGFGNIAEAMGGIRYVTGYPDRPPVRTGVSLGDELAALYGVIGALTALRHRDNTGEGQLVDVALTESVLSLTEAMMPEYLNEGIIQERSGNQLLRAAPSGTYPTADGSWVAIGANTEGTFAALASAMNRVDLLSDPRFADNPQRVKHADVLDEVITKWTSSLTATLVLEKLTTAQVPAGLVMSAKDIAQDPQFLARDMMVRVPADQGEFVGMLGVVPRLSATPGRILLAGGAVGRDSSDVLQRVLGRSLIDIDRLKAEGVIR</sequence>
<name>A0ABN5H486_9FIRM</name>
<protein>
    <submittedName>
        <fullName evidence="2">Carnitine dehydratase</fullName>
    </submittedName>
</protein>
<evidence type="ECO:0000313" key="3">
    <source>
        <dbReference type="Proteomes" id="UP000325292"/>
    </source>
</evidence>
<dbReference type="Gene3D" id="3.40.50.10540">
    <property type="entry name" value="Crotonobetainyl-coa:carnitine coa-transferase, domain 1"/>
    <property type="match status" value="1"/>
</dbReference>
<accession>A0ABN5H486</accession>
<keyword evidence="3" id="KW-1185">Reference proteome</keyword>
<dbReference type="Proteomes" id="UP000325292">
    <property type="component" value="Chromosome"/>
</dbReference>
<dbReference type="InterPro" id="IPR003673">
    <property type="entry name" value="CoA-Trfase_fam_III"/>
</dbReference>
<keyword evidence="1" id="KW-0808">Transferase</keyword>
<reference evidence="2 3" key="1">
    <citation type="journal article" date="2019" name="Sci. Rep.">
        <title>Sulfobacillus thermotolerans: new insights into resistance and metabolic capacities of acidophilic chemolithotrophs.</title>
        <authorList>
            <person name="Panyushkina A.E."/>
            <person name="Babenko V.V."/>
            <person name="Nikitina A.S."/>
            <person name="Selezneva O.V."/>
            <person name="Tsaplina I.A."/>
            <person name="Letarova M.A."/>
            <person name="Kostryukova E.S."/>
            <person name="Letarov A.V."/>
        </authorList>
    </citation>
    <scope>NUCLEOTIDE SEQUENCE [LARGE SCALE GENOMIC DNA]</scope>
    <source>
        <strain evidence="2 3">Kr1</strain>
    </source>
</reference>
<dbReference type="InterPro" id="IPR044855">
    <property type="entry name" value="CoA-Trfase_III_dom3_sf"/>
</dbReference>
<dbReference type="InterPro" id="IPR023606">
    <property type="entry name" value="CoA-Trfase_III_dom_1_sf"/>
</dbReference>
<organism evidence="2 3">
    <name type="scientific">Sulfobacillus thermotolerans</name>
    <dbReference type="NCBI Taxonomy" id="338644"/>
    <lineage>
        <taxon>Bacteria</taxon>
        <taxon>Bacillati</taxon>
        <taxon>Bacillota</taxon>
        <taxon>Clostridia</taxon>
        <taxon>Eubacteriales</taxon>
        <taxon>Clostridiales Family XVII. Incertae Sedis</taxon>
        <taxon>Sulfobacillus</taxon>
    </lineage>
</organism>
<dbReference type="PANTHER" id="PTHR48207">
    <property type="entry name" value="SUCCINATE--HYDROXYMETHYLGLUTARATE COA-TRANSFERASE"/>
    <property type="match status" value="1"/>
</dbReference>
<evidence type="ECO:0000256" key="1">
    <source>
        <dbReference type="ARBA" id="ARBA00022679"/>
    </source>
</evidence>
<dbReference type="PANTHER" id="PTHR48207:SF3">
    <property type="entry name" value="SUCCINATE--HYDROXYMETHYLGLUTARATE COA-TRANSFERASE"/>
    <property type="match status" value="1"/>
</dbReference>
<proteinExistence type="predicted"/>
<dbReference type="InterPro" id="IPR050483">
    <property type="entry name" value="CoA-transferase_III_domain"/>
</dbReference>
<dbReference type="Gene3D" id="3.30.1540.10">
    <property type="entry name" value="formyl-coa transferase, domain 3"/>
    <property type="match status" value="1"/>
</dbReference>
<dbReference type="EMBL" id="CP019454">
    <property type="protein sequence ID" value="AUW94418.1"/>
    <property type="molecule type" value="Genomic_DNA"/>
</dbReference>
<evidence type="ECO:0000313" key="2">
    <source>
        <dbReference type="EMBL" id="AUW94418.1"/>
    </source>
</evidence>